<accession>A0A3S5FBJ7</accession>
<comment type="caution">
    <text evidence="2">The sequence shown here is derived from an EMBL/GenBank/DDBJ whole genome shotgun (WGS) entry which is preliminary data.</text>
</comment>
<dbReference type="AlphaFoldDB" id="A0A3S5FBJ7"/>
<proteinExistence type="predicted"/>
<evidence type="ECO:0000313" key="3">
    <source>
        <dbReference type="Proteomes" id="UP000784294"/>
    </source>
</evidence>
<protein>
    <submittedName>
        <fullName evidence="2">Uncharacterized protein</fullName>
    </submittedName>
</protein>
<evidence type="ECO:0000256" key="1">
    <source>
        <dbReference type="SAM" id="MobiDB-lite"/>
    </source>
</evidence>
<gene>
    <name evidence="2" type="ORF">PXEA_LOCUS55</name>
</gene>
<reference evidence="2" key="1">
    <citation type="submission" date="2018-11" db="EMBL/GenBank/DDBJ databases">
        <authorList>
            <consortium name="Pathogen Informatics"/>
        </authorList>
    </citation>
    <scope>NUCLEOTIDE SEQUENCE</scope>
</reference>
<dbReference type="Proteomes" id="UP000784294">
    <property type="component" value="Unassembled WGS sequence"/>
</dbReference>
<dbReference type="EMBL" id="CAAALY010000120">
    <property type="protein sequence ID" value="VEL06615.1"/>
    <property type="molecule type" value="Genomic_DNA"/>
</dbReference>
<organism evidence="2 3">
    <name type="scientific">Protopolystoma xenopodis</name>
    <dbReference type="NCBI Taxonomy" id="117903"/>
    <lineage>
        <taxon>Eukaryota</taxon>
        <taxon>Metazoa</taxon>
        <taxon>Spiralia</taxon>
        <taxon>Lophotrochozoa</taxon>
        <taxon>Platyhelminthes</taxon>
        <taxon>Monogenea</taxon>
        <taxon>Polyopisthocotylea</taxon>
        <taxon>Polystomatidea</taxon>
        <taxon>Polystomatidae</taxon>
        <taxon>Protopolystoma</taxon>
    </lineage>
</organism>
<keyword evidence="3" id="KW-1185">Reference proteome</keyword>
<name>A0A3S5FBJ7_9PLAT</name>
<feature type="region of interest" description="Disordered" evidence="1">
    <location>
        <begin position="245"/>
        <end position="265"/>
    </location>
</feature>
<sequence>MPASSVSLDIIRTKLQLAIETSRCNETFKNVPSLQSDGGKYEDCSSRKLRTSSLPDDKLTPTIAGRALETALTKSTSFLTAKLFSLRGIGSQKEAKVVDNVQVGLWSRASPRPVLSSTSNFSDFVIEETQSSSHLEASINLEKLGLLPNASCARSVLTCSPNIRPVDEEIMGTKTQPQQPRMGLRLPVVIAGGHFEERSEHNEPTKRQISLPTKQSLFSNRTAIQLAGLDAKIVSLFPKAQGAPYFDRPAKQGPRTAESSPNLPMGITRSLRRAEAQNSCLNSPSVGDLISPPCNFGDQTLCTIKNKVPEALSHLGVSADCQPTTYKSTSWPPVCTTALSSKSLTSTTSHKRSSDPSSQKAEFIGFAFPDPTIQAPFAFLSRLAEMANYENETVRIEKSSARQGEVNHKKIFRVPII</sequence>
<evidence type="ECO:0000313" key="2">
    <source>
        <dbReference type="EMBL" id="VEL06615.1"/>
    </source>
</evidence>